<dbReference type="RefSeq" id="WP_144838610.1">
    <property type="nucleotide sequence ID" value="NZ_JBHTKI010000022.1"/>
</dbReference>
<dbReference type="SUPFAM" id="SSF53474">
    <property type="entry name" value="alpha/beta-Hydrolases"/>
    <property type="match status" value="1"/>
</dbReference>
<protein>
    <submittedName>
        <fullName evidence="3">Alpha/beta hydrolase</fullName>
    </submittedName>
</protein>
<proteinExistence type="predicted"/>
<dbReference type="GO" id="GO:0016787">
    <property type="term" value="F:hydrolase activity"/>
    <property type="evidence" value="ECO:0007669"/>
    <property type="project" value="UniProtKB-KW"/>
</dbReference>
<dbReference type="Gene3D" id="3.40.50.1820">
    <property type="entry name" value="alpha/beta hydrolase"/>
    <property type="match status" value="1"/>
</dbReference>
<evidence type="ECO:0000256" key="1">
    <source>
        <dbReference type="ARBA" id="ARBA00022801"/>
    </source>
</evidence>
<reference evidence="4" key="1">
    <citation type="journal article" date="2019" name="Int. J. Syst. Evol. Microbiol.">
        <title>The Global Catalogue of Microorganisms (GCM) 10K type strain sequencing project: providing services to taxonomists for standard genome sequencing and annotation.</title>
        <authorList>
            <consortium name="The Broad Institute Genomics Platform"/>
            <consortium name="The Broad Institute Genome Sequencing Center for Infectious Disease"/>
            <person name="Wu L."/>
            <person name="Ma J."/>
        </authorList>
    </citation>
    <scope>NUCLEOTIDE SEQUENCE [LARGE SCALE GENOMIC DNA]</scope>
    <source>
        <strain evidence="4">CCUG 56756</strain>
    </source>
</reference>
<dbReference type="InterPro" id="IPR013094">
    <property type="entry name" value="AB_hydrolase_3"/>
</dbReference>
<dbReference type="Proteomes" id="UP001597109">
    <property type="component" value="Unassembled WGS sequence"/>
</dbReference>
<gene>
    <name evidence="3" type="ORF">ACFQ1X_14560</name>
</gene>
<keyword evidence="1 3" id="KW-0378">Hydrolase</keyword>
<dbReference type="EMBL" id="JBHTKI010000022">
    <property type="protein sequence ID" value="MFD1032660.1"/>
    <property type="molecule type" value="Genomic_DNA"/>
</dbReference>
<evidence type="ECO:0000313" key="4">
    <source>
        <dbReference type="Proteomes" id="UP001597109"/>
    </source>
</evidence>
<keyword evidence="4" id="KW-1185">Reference proteome</keyword>
<feature type="domain" description="Alpha/beta hydrolase fold-3" evidence="2">
    <location>
        <begin position="115"/>
        <end position="316"/>
    </location>
</feature>
<evidence type="ECO:0000313" key="3">
    <source>
        <dbReference type="EMBL" id="MFD1032660.1"/>
    </source>
</evidence>
<dbReference type="Pfam" id="PF07859">
    <property type="entry name" value="Abhydrolase_3"/>
    <property type="match status" value="1"/>
</dbReference>
<name>A0ABW3LF34_9BACL</name>
<dbReference type="InterPro" id="IPR050300">
    <property type="entry name" value="GDXG_lipolytic_enzyme"/>
</dbReference>
<dbReference type="PANTHER" id="PTHR48081:SF8">
    <property type="entry name" value="ALPHA_BETA HYDROLASE FOLD-3 DOMAIN-CONTAINING PROTEIN-RELATED"/>
    <property type="match status" value="1"/>
</dbReference>
<accession>A0ABW3LF34</accession>
<sequence length="338" mass="37811">MTAKLMNGRSALLVGSLAAIGGYCAYIQKVEKRSVRSKMAEITIGKSPAKNVMSDPDKFNWFIQEKREKSYTSYSIPISMKMKADVRKTKTDGMPVYSVRSHTRPATVNSHKRHVFYIPGGGYVMQPHKRHWRFLRKLAKEAGWDSTVPIYPTVPNHTYEESFRKVLAQYKKLLLEVPAEKIVLMGDSAGGGFALAIAQQLKKEGLPQPGDLVLLSPWLDASMSDPRQIELEKIDPYLSRYGLKKLGDLWAGPRGDSGNPFVSPINGDLRGLAQITVLTGTHTLLLTDARNLKDRMARAGVDIQYYEYPKMTHGFMLYPLIPEADAAVNQLISAVNRQ</sequence>
<dbReference type="InterPro" id="IPR029058">
    <property type="entry name" value="AB_hydrolase_fold"/>
</dbReference>
<evidence type="ECO:0000259" key="2">
    <source>
        <dbReference type="Pfam" id="PF07859"/>
    </source>
</evidence>
<dbReference type="PANTHER" id="PTHR48081">
    <property type="entry name" value="AB HYDROLASE SUPERFAMILY PROTEIN C4A8.06C"/>
    <property type="match status" value="1"/>
</dbReference>
<comment type="caution">
    <text evidence="3">The sequence shown here is derived from an EMBL/GenBank/DDBJ whole genome shotgun (WGS) entry which is preliminary data.</text>
</comment>
<organism evidence="3 4">
    <name type="scientific">Metaplanococcus flavidus</name>
    <dbReference type="NCBI Taxonomy" id="569883"/>
    <lineage>
        <taxon>Bacteria</taxon>
        <taxon>Bacillati</taxon>
        <taxon>Bacillota</taxon>
        <taxon>Bacilli</taxon>
        <taxon>Bacillales</taxon>
        <taxon>Caryophanaceae</taxon>
        <taxon>Metaplanococcus</taxon>
    </lineage>
</organism>